<dbReference type="KEGG" id="aab:A4R43_27740"/>
<dbReference type="OrthoDB" id="3632660at2"/>
<reference evidence="1 2" key="1">
    <citation type="submission" date="2016-04" db="EMBL/GenBank/DDBJ databases">
        <title>Complete genome sequence and analysis of deep-sea sediment isolate, Amycolatopsis sp. WP1.</title>
        <authorList>
            <person name="Wang H."/>
            <person name="Chen S."/>
            <person name="Wu Q."/>
        </authorList>
    </citation>
    <scope>NUCLEOTIDE SEQUENCE [LARGE SCALE GENOMIC DNA]</scope>
    <source>
        <strain evidence="1 2">WP1</strain>
    </source>
</reference>
<dbReference type="Gene3D" id="2.30.110.10">
    <property type="entry name" value="Electron Transport, Fmn-binding Protein, Chain A"/>
    <property type="match status" value="1"/>
</dbReference>
<accession>A0A344LCN6</accession>
<name>A0A344LCN6_9PSEU</name>
<organism evidence="1 2">
    <name type="scientific">Amycolatopsis albispora</name>
    <dbReference type="NCBI Taxonomy" id="1804986"/>
    <lineage>
        <taxon>Bacteria</taxon>
        <taxon>Bacillati</taxon>
        <taxon>Actinomycetota</taxon>
        <taxon>Actinomycetes</taxon>
        <taxon>Pseudonocardiales</taxon>
        <taxon>Pseudonocardiaceae</taxon>
        <taxon>Amycolatopsis</taxon>
    </lineage>
</organism>
<keyword evidence="2" id="KW-1185">Reference proteome</keyword>
<dbReference type="InterPro" id="IPR012349">
    <property type="entry name" value="Split_barrel_FMN-bd"/>
</dbReference>
<protein>
    <submittedName>
        <fullName evidence="1">Uncharacterized protein</fullName>
    </submittedName>
</protein>
<evidence type="ECO:0000313" key="2">
    <source>
        <dbReference type="Proteomes" id="UP000250434"/>
    </source>
</evidence>
<sequence length="165" mass="18105">MDGPSFDVPAFLAERLRPASVATTGRAGGPALATLWFLAEHGRFWFNTPNDQPSPFLAAARAGREVAVLVSTFDPPGDVRQLRATGPARLEATDHDRLRRLYLRYVPQWTDEWAAHAFSPRFTLWSMSPERGMAVAFPELADSPTFRWSEAVTAPLAPRPGSSAG</sequence>
<dbReference type="RefSeq" id="WP_113695044.1">
    <property type="nucleotide sequence ID" value="NZ_CP015163.1"/>
</dbReference>
<evidence type="ECO:0000313" key="1">
    <source>
        <dbReference type="EMBL" id="AXB45810.1"/>
    </source>
</evidence>
<dbReference type="SUPFAM" id="SSF50475">
    <property type="entry name" value="FMN-binding split barrel"/>
    <property type="match status" value="1"/>
</dbReference>
<dbReference type="Proteomes" id="UP000250434">
    <property type="component" value="Chromosome"/>
</dbReference>
<gene>
    <name evidence="1" type="ORF">A4R43_27740</name>
</gene>
<dbReference type="EMBL" id="CP015163">
    <property type="protein sequence ID" value="AXB45810.1"/>
    <property type="molecule type" value="Genomic_DNA"/>
</dbReference>
<proteinExistence type="predicted"/>
<dbReference type="AlphaFoldDB" id="A0A344LCN6"/>